<organism evidence="1 2">
    <name type="scientific">Kribbella orskensis</name>
    <dbReference type="NCBI Taxonomy" id="2512216"/>
    <lineage>
        <taxon>Bacteria</taxon>
        <taxon>Bacillati</taxon>
        <taxon>Actinomycetota</taxon>
        <taxon>Actinomycetes</taxon>
        <taxon>Propionibacteriales</taxon>
        <taxon>Kribbellaceae</taxon>
        <taxon>Kribbella</taxon>
    </lineage>
</organism>
<name>A0ABY2BDV0_9ACTN</name>
<evidence type="ECO:0000313" key="2">
    <source>
        <dbReference type="Proteomes" id="UP000295818"/>
    </source>
</evidence>
<dbReference type="Proteomes" id="UP000295818">
    <property type="component" value="Unassembled WGS sequence"/>
</dbReference>
<dbReference type="Gene3D" id="2.30.110.10">
    <property type="entry name" value="Electron Transport, Fmn-binding Protein, Chain A"/>
    <property type="match status" value="1"/>
</dbReference>
<reference evidence="1 2" key="1">
    <citation type="journal article" date="2015" name="Stand. Genomic Sci.">
        <title>Genomic Encyclopedia of Bacterial and Archaeal Type Strains, Phase III: the genomes of soil and plant-associated and newly described type strains.</title>
        <authorList>
            <person name="Whitman W.B."/>
            <person name="Woyke T."/>
            <person name="Klenk H.P."/>
            <person name="Zhou Y."/>
            <person name="Lilburn T.G."/>
            <person name="Beck B.J."/>
            <person name="De Vos P."/>
            <person name="Vandamme P."/>
            <person name="Eisen J.A."/>
            <person name="Garrity G."/>
            <person name="Hugenholtz P."/>
            <person name="Kyrpides N.C."/>
        </authorList>
    </citation>
    <scope>NUCLEOTIDE SEQUENCE [LARGE SCALE GENOMIC DNA]</scope>
    <source>
        <strain evidence="1 2">VKM Ac-2538</strain>
    </source>
</reference>
<accession>A0ABY2BDV0</accession>
<dbReference type="Pfam" id="PF04075">
    <property type="entry name" value="F420H2_quin_red"/>
    <property type="match status" value="1"/>
</dbReference>
<dbReference type="InterPro" id="IPR004378">
    <property type="entry name" value="F420H2_quin_Rdtase"/>
</dbReference>
<sequence>MPRQRLRNRLIILLHRIGLPVGPTQLLTVAGRTTGRLRTTPVAPVIVDGVPYIVQAYPGSDWVKNARAAGSGVLTRGRRCRTVDRVASGATHH</sequence>
<evidence type="ECO:0000313" key="1">
    <source>
        <dbReference type="EMBL" id="TCO17133.1"/>
    </source>
</evidence>
<dbReference type="InterPro" id="IPR012349">
    <property type="entry name" value="Split_barrel_FMN-bd"/>
</dbReference>
<gene>
    <name evidence="1" type="ORF">EV644_115155</name>
</gene>
<proteinExistence type="predicted"/>
<keyword evidence="2" id="KW-1185">Reference proteome</keyword>
<protein>
    <submittedName>
        <fullName evidence="1">Uncharacterized protein DUF385</fullName>
    </submittedName>
</protein>
<dbReference type="RefSeq" id="WP_132192623.1">
    <property type="nucleotide sequence ID" value="NZ_SLWM01000015.1"/>
</dbReference>
<comment type="caution">
    <text evidence="1">The sequence shown here is derived from an EMBL/GenBank/DDBJ whole genome shotgun (WGS) entry which is preliminary data.</text>
</comment>
<dbReference type="EMBL" id="SLWM01000015">
    <property type="protein sequence ID" value="TCO17133.1"/>
    <property type="molecule type" value="Genomic_DNA"/>
</dbReference>